<dbReference type="AlphaFoldDB" id="A0A8J8NLJ4"/>
<proteinExistence type="predicted"/>
<reference evidence="1" key="1">
    <citation type="submission" date="2019-06" db="EMBL/GenBank/DDBJ databases">
        <authorList>
            <person name="Zheng W."/>
        </authorList>
    </citation>
    <scope>NUCLEOTIDE SEQUENCE</scope>
    <source>
        <strain evidence="1">QDHG01</strain>
    </source>
</reference>
<evidence type="ECO:0000313" key="1">
    <source>
        <dbReference type="EMBL" id="TNV77068.1"/>
    </source>
</evidence>
<name>A0A8J8NLJ4_HALGN</name>
<keyword evidence="2" id="KW-1185">Reference proteome</keyword>
<protein>
    <submittedName>
        <fullName evidence="1">Uncharacterized protein</fullName>
    </submittedName>
</protein>
<comment type="caution">
    <text evidence="1">The sequence shown here is derived from an EMBL/GenBank/DDBJ whole genome shotgun (WGS) entry which is preliminary data.</text>
</comment>
<dbReference type="Proteomes" id="UP000785679">
    <property type="component" value="Unassembled WGS sequence"/>
</dbReference>
<evidence type="ECO:0000313" key="2">
    <source>
        <dbReference type="Proteomes" id="UP000785679"/>
    </source>
</evidence>
<accession>A0A8J8NLJ4</accession>
<sequence length="142" mass="16648">MQHRTKNNQHQQKVAQVEIFQSTFHKCIHKSRFSLSLTQNFSPMWNLQYLIILESCSQLRLNINKFKDGDFSISEEWKTENALRTLADLRGLKVYQYKEIETSKQKKNYQLTIGLKGMAARTLRLQINGARSDSVFDIYSSL</sequence>
<organism evidence="1 2">
    <name type="scientific">Halteria grandinella</name>
    <dbReference type="NCBI Taxonomy" id="5974"/>
    <lineage>
        <taxon>Eukaryota</taxon>
        <taxon>Sar</taxon>
        <taxon>Alveolata</taxon>
        <taxon>Ciliophora</taxon>
        <taxon>Intramacronucleata</taxon>
        <taxon>Spirotrichea</taxon>
        <taxon>Stichotrichia</taxon>
        <taxon>Sporadotrichida</taxon>
        <taxon>Halteriidae</taxon>
        <taxon>Halteria</taxon>
    </lineage>
</organism>
<dbReference type="EMBL" id="RRYP01012500">
    <property type="protein sequence ID" value="TNV77068.1"/>
    <property type="molecule type" value="Genomic_DNA"/>
</dbReference>
<gene>
    <name evidence="1" type="ORF">FGO68_gene17277</name>
</gene>